<comment type="caution">
    <text evidence="1">The sequence shown here is derived from an EMBL/GenBank/DDBJ whole genome shotgun (WGS) entry which is preliminary data.</text>
</comment>
<protein>
    <submittedName>
        <fullName evidence="1">Uncharacterized protein</fullName>
    </submittedName>
</protein>
<gene>
    <name evidence="1" type="ORF">SEMRO_2255_G320960.1</name>
</gene>
<evidence type="ECO:0000313" key="2">
    <source>
        <dbReference type="Proteomes" id="UP001153069"/>
    </source>
</evidence>
<dbReference type="EMBL" id="CAICTM010002253">
    <property type="protein sequence ID" value="CAB9528556.1"/>
    <property type="molecule type" value="Genomic_DNA"/>
</dbReference>
<organism evidence="1 2">
    <name type="scientific">Seminavis robusta</name>
    <dbReference type="NCBI Taxonomy" id="568900"/>
    <lineage>
        <taxon>Eukaryota</taxon>
        <taxon>Sar</taxon>
        <taxon>Stramenopiles</taxon>
        <taxon>Ochrophyta</taxon>
        <taxon>Bacillariophyta</taxon>
        <taxon>Bacillariophyceae</taxon>
        <taxon>Bacillariophycidae</taxon>
        <taxon>Naviculales</taxon>
        <taxon>Naviculaceae</taxon>
        <taxon>Seminavis</taxon>
    </lineage>
</organism>
<evidence type="ECO:0000313" key="1">
    <source>
        <dbReference type="EMBL" id="CAB9528556.1"/>
    </source>
</evidence>
<accession>A0A9N8EZR0</accession>
<name>A0A9N8EZR0_9STRA</name>
<keyword evidence="2" id="KW-1185">Reference proteome</keyword>
<dbReference type="AlphaFoldDB" id="A0A9N8EZR0"/>
<reference evidence="1" key="1">
    <citation type="submission" date="2020-06" db="EMBL/GenBank/DDBJ databases">
        <authorList>
            <consortium name="Plant Systems Biology data submission"/>
        </authorList>
    </citation>
    <scope>NUCLEOTIDE SEQUENCE</scope>
    <source>
        <strain evidence="1">D6</strain>
    </source>
</reference>
<sequence>MMDATHGTSIVLQRADLSTRASHVCGAALAQGTSCDEVATLIEGFFLVVQDSDVTGPFRNLANAKEKLLQYTAGSRMIVEVRKGVVQNDPRTIAGQTQNPANGFSSKWDGPGDTQRMLDLAEQFLRSRSDEFSQDAGGPSYFVVVDNNAVTGTFTDLTKAKEQLAAIGFGSRLIAEVKEGVVQGDPHKIAGKHQTKANGFQKFWYDGDDINRMIGIAKEYVTPCSS</sequence>
<dbReference type="Proteomes" id="UP001153069">
    <property type="component" value="Unassembled WGS sequence"/>
</dbReference>
<proteinExistence type="predicted"/>